<evidence type="ECO:0000313" key="1">
    <source>
        <dbReference type="EMBL" id="WXK92171.1"/>
    </source>
</evidence>
<proteinExistence type="predicted"/>
<accession>A0ABZ2R2X5</accession>
<sequence length="47" mass="4761">MSTAHTTGAQAPAKVSTGKLAVAWALVGVPLAYGIYQTLTRVAALFG</sequence>
<dbReference type="EMBL" id="CP148033">
    <property type="protein sequence ID" value="WXK92171.1"/>
    <property type="molecule type" value="Genomic_DNA"/>
</dbReference>
<gene>
    <name evidence="1" type="ORF">WHH00_13920</name>
</gene>
<name>A0ABZ2R2X5_9MICC</name>
<keyword evidence="2" id="KW-1185">Reference proteome</keyword>
<protein>
    <recommendedName>
        <fullName evidence="3">Oxalate:formate antiporter</fullName>
    </recommendedName>
</protein>
<dbReference type="Proteomes" id="UP001623384">
    <property type="component" value="Chromosome"/>
</dbReference>
<evidence type="ECO:0008006" key="3">
    <source>
        <dbReference type="Google" id="ProtNLM"/>
    </source>
</evidence>
<evidence type="ECO:0000313" key="2">
    <source>
        <dbReference type="Proteomes" id="UP001623384"/>
    </source>
</evidence>
<reference evidence="1 2" key="1">
    <citation type="submission" date="2024-03" db="EMBL/GenBank/DDBJ databases">
        <title>Rhodococcus navarretei sp. nov. and Pseudarthrobacter quantumdoti sp. nov., two new species with the ability to biosynthesize Quantum Dots isolated from soil samples at Union Glacier, Antarctica.</title>
        <authorList>
            <person name="Vargas M."/>
        </authorList>
    </citation>
    <scope>NUCLEOTIDE SEQUENCE [LARGE SCALE GENOMIC DNA]</scope>
    <source>
        <strain evidence="1 2">RC-2-3</strain>
    </source>
</reference>
<dbReference type="RefSeq" id="WP_191035177.1">
    <property type="nucleotide sequence ID" value="NZ_CP148033.1"/>
</dbReference>
<organism evidence="1 2">
    <name type="scientific">Pseudarthrobacter quantipunctorum</name>
    <dbReference type="NCBI Taxonomy" id="3128980"/>
    <lineage>
        <taxon>Bacteria</taxon>
        <taxon>Bacillati</taxon>
        <taxon>Actinomycetota</taxon>
        <taxon>Actinomycetes</taxon>
        <taxon>Micrococcales</taxon>
        <taxon>Micrococcaceae</taxon>
        <taxon>Pseudarthrobacter</taxon>
    </lineage>
</organism>